<dbReference type="EMBL" id="KN817518">
    <property type="protein sequence ID" value="KJA29910.1"/>
    <property type="molecule type" value="Genomic_DNA"/>
</dbReference>
<organism evidence="2 3">
    <name type="scientific">Hypholoma sublateritium (strain FD-334 SS-4)</name>
    <dbReference type="NCBI Taxonomy" id="945553"/>
    <lineage>
        <taxon>Eukaryota</taxon>
        <taxon>Fungi</taxon>
        <taxon>Dikarya</taxon>
        <taxon>Basidiomycota</taxon>
        <taxon>Agaricomycotina</taxon>
        <taxon>Agaricomycetes</taxon>
        <taxon>Agaricomycetidae</taxon>
        <taxon>Agaricales</taxon>
        <taxon>Agaricineae</taxon>
        <taxon>Strophariaceae</taxon>
        <taxon>Hypholoma</taxon>
    </lineage>
</organism>
<sequence length="299" mass="34019">MPDAPNNDKTNTRIAAGHTFFDMNTFMTSEGKELAIKTLEKAQDRCPDFFDMYIYNDFWSYGVFDLVDKMLSSLNTKIKKKDLQGAFVVLEALMLFVECEGIWTQCNDGQRVRATNKAIGAAALAVFQGLEKSADFSTAAFPSLESLLQFCCKSCKEGMVCDQEYGPIFRGIARRLFAGKTNADMIRDREMQEEWVASLSDDEDNDNDEDDDDEDEDEDNEDIIPRKKKDMQLKLQKRADDQAAAVPNELRFARVWKDYKEYLAGCPTLPLRGPPKWDLTTWTAAEKKPFQFGDGSDFN</sequence>
<dbReference type="OrthoDB" id="10037289at2759"/>
<dbReference type="Proteomes" id="UP000054270">
    <property type="component" value="Unassembled WGS sequence"/>
</dbReference>
<evidence type="ECO:0000313" key="3">
    <source>
        <dbReference type="Proteomes" id="UP000054270"/>
    </source>
</evidence>
<dbReference type="AlphaFoldDB" id="A0A0D2QE81"/>
<evidence type="ECO:0000313" key="2">
    <source>
        <dbReference type="EMBL" id="KJA29910.1"/>
    </source>
</evidence>
<feature type="compositionally biased region" description="Acidic residues" evidence="1">
    <location>
        <begin position="200"/>
        <end position="222"/>
    </location>
</feature>
<name>A0A0D2QE81_HYPSF</name>
<dbReference type="SUPFAM" id="SSF48371">
    <property type="entry name" value="ARM repeat"/>
    <property type="match status" value="1"/>
</dbReference>
<keyword evidence="3" id="KW-1185">Reference proteome</keyword>
<feature type="region of interest" description="Disordered" evidence="1">
    <location>
        <begin position="197"/>
        <end position="231"/>
    </location>
</feature>
<reference evidence="3" key="1">
    <citation type="submission" date="2014-04" db="EMBL/GenBank/DDBJ databases">
        <title>Evolutionary Origins and Diversification of the Mycorrhizal Mutualists.</title>
        <authorList>
            <consortium name="DOE Joint Genome Institute"/>
            <consortium name="Mycorrhizal Genomics Consortium"/>
            <person name="Kohler A."/>
            <person name="Kuo A."/>
            <person name="Nagy L.G."/>
            <person name="Floudas D."/>
            <person name="Copeland A."/>
            <person name="Barry K.W."/>
            <person name="Cichocki N."/>
            <person name="Veneault-Fourrey C."/>
            <person name="LaButti K."/>
            <person name="Lindquist E.A."/>
            <person name="Lipzen A."/>
            <person name="Lundell T."/>
            <person name="Morin E."/>
            <person name="Murat C."/>
            <person name="Riley R."/>
            <person name="Ohm R."/>
            <person name="Sun H."/>
            <person name="Tunlid A."/>
            <person name="Henrissat B."/>
            <person name="Grigoriev I.V."/>
            <person name="Hibbett D.S."/>
            <person name="Martin F."/>
        </authorList>
    </citation>
    <scope>NUCLEOTIDE SEQUENCE [LARGE SCALE GENOMIC DNA]</scope>
    <source>
        <strain evidence="3">FD-334 SS-4</strain>
    </source>
</reference>
<proteinExistence type="predicted"/>
<dbReference type="OMA" id="MEGIACK"/>
<evidence type="ECO:0000256" key="1">
    <source>
        <dbReference type="SAM" id="MobiDB-lite"/>
    </source>
</evidence>
<dbReference type="InterPro" id="IPR016024">
    <property type="entry name" value="ARM-type_fold"/>
</dbReference>
<protein>
    <submittedName>
        <fullName evidence="2">Uncharacterized protein</fullName>
    </submittedName>
</protein>
<accession>A0A0D2QE81</accession>
<gene>
    <name evidence="2" type="ORF">HYPSUDRAFT_174886</name>
</gene>